<organism evidence="8 9">
    <name type="scientific">Pseudoxanthomonas taiwanensis J19</name>
    <dbReference type="NCBI Taxonomy" id="935569"/>
    <lineage>
        <taxon>Bacteria</taxon>
        <taxon>Pseudomonadati</taxon>
        <taxon>Pseudomonadota</taxon>
        <taxon>Gammaproteobacteria</taxon>
        <taxon>Lysobacterales</taxon>
        <taxon>Lysobacteraceae</taxon>
        <taxon>Pseudoxanthomonas</taxon>
    </lineage>
</organism>
<evidence type="ECO:0000313" key="8">
    <source>
        <dbReference type="EMBL" id="TWH06085.1"/>
    </source>
</evidence>
<dbReference type="GO" id="GO:0015093">
    <property type="term" value="F:ferrous iron transmembrane transporter activity"/>
    <property type="evidence" value="ECO:0007669"/>
    <property type="project" value="TreeGrafter"/>
</dbReference>
<evidence type="ECO:0000256" key="2">
    <source>
        <dbReference type="ARBA" id="ARBA00022448"/>
    </source>
</evidence>
<protein>
    <submittedName>
        <fullName evidence="8">Putative Co/Zn/Cd cation transporter (Cation efflux family)</fullName>
    </submittedName>
</protein>
<evidence type="ECO:0000256" key="1">
    <source>
        <dbReference type="ARBA" id="ARBA00004141"/>
    </source>
</evidence>
<keyword evidence="2" id="KW-0813">Transport</keyword>
<proteinExistence type="predicted"/>
<dbReference type="GO" id="GO:0015086">
    <property type="term" value="F:cadmium ion transmembrane transporter activity"/>
    <property type="evidence" value="ECO:0007669"/>
    <property type="project" value="TreeGrafter"/>
</dbReference>
<feature type="transmembrane region" description="Helical" evidence="6">
    <location>
        <begin position="192"/>
        <end position="211"/>
    </location>
</feature>
<dbReference type="PANTHER" id="PTHR43840">
    <property type="entry name" value="MITOCHONDRIAL METAL TRANSPORTER 1-RELATED"/>
    <property type="match status" value="1"/>
</dbReference>
<evidence type="ECO:0000313" key="9">
    <source>
        <dbReference type="Proteomes" id="UP000321583"/>
    </source>
</evidence>
<keyword evidence="9" id="KW-1185">Reference proteome</keyword>
<dbReference type="Gene3D" id="1.20.1510.10">
    <property type="entry name" value="Cation efflux protein transmembrane domain"/>
    <property type="match status" value="1"/>
</dbReference>
<feature type="transmembrane region" description="Helical" evidence="6">
    <location>
        <begin position="223"/>
        <end position="241"/>
    </location>
</feature>
<feature type="transmembrane region" description="Helical" evidence="6">
    <location>
        <begin position="73"/>
        <end position="93"/>
    </location>
</feature>
<evidence type="ECO:0000256" key="6">
    <source>
        <dbReference type="SAM" id="Phobius"/>
    </source>
</evidence>
<dbReference type="SUPFAM" id="SSF161111">
    <property type="entry name" value="Cation efflux protein transmembrane domain-like"/>
    <property type="match status" value="1"/>
</dbReference>
<evidence type="ECO:0000256" key="3">
    <source>
        <dbReference type="ARBA" id="ARBA00022692"/>
    </source>
</evidence>
<feature type="transmembrane region" description="Helical" evidence="6">
    <location>
        <begin position="149"/>
        <end position="172"/>
    </location>
</feature>
<dbReference type="PANTHER" id="PTHR43840:SF15">
    <property type="entry name" value="MITOCHONDRIAL METAL TRANSPORTER 1-RELATED"/>
    <property type="match status" value="1"/>
</dbReference>
<gene>
    <name evidence="8" type="ORF">L613_004700000080</name>
</gene>
<reference evidence="8 9" key="1">
    <citation type="submission" date="2019-07" db="EMBL/GenBank/DDBJ databases">
        <title>Genome sequencing of lignin-degrading bacterial isolates.</title>
        <authorList>
            <person name="Gladden J."/>
        </authorList>
    </citation>
    <scope>NUCLEOTIDE SEQUENCE [LARGE SCALE GENOMIC DNA]</scope>
    <source>
        <strain evidence="8 9">J19</strain>
    </source>
</reference>
<dbReference type="GO" id="GO:0006882">
    <property type="term" value="P:intracellular zinc ion homeostasis"/>
    <property type="evidence" value="ECO:0007669"/>
    <property type="project" value="TreeGrafter"/>
</dbReference>
<feature type="transmembrane region" description="Helical" evidence="6">
    <location>
        <begin position="40"/>
        <end position="61"/>
    </location>
</feature>
<name>A0A562D905_9GAMM</name>
<dbReference type="EMBL" id="VLJS01000077">
    <property type="protein sequence ID" value="TWH06085.1"/>
    <property type="molecule type" value="Genomic_DNA"/>
</dbReference>
<evidence type="ECO:0000259" key="7">
    <source>
        <dbReference type="Pfam" id="PF01545"/>
    </source>
</evidence>
<dbReference type="GO" id="GO:0015341">
    <property type="term" value="F:zinc efflux antiporter activity"/>
    <property type="evidence" value="ECO:0007669"/>
    <property type="project" value="TreeGrafter"/>
</dbReference>
<feature type="transmembrane region" description="Helical" evidence="6">
    <location>
        <begin position="114"/>
        <end position="137"/>
    </location>
</feature>
<comment type="caution">
    <text evidence="8">The sequence shown here is derived from an EMBL/GenBank/DDBJ whole genome shotgun (WGS) entry which is preliminary data.</text>
</comment>
<dbReference type="Pfam" id="PF01545">
    <property type="entry name" value="Cation_efflux"/>
    <property type="match status" value="1"/>
</dbReference>
<sequence>MERYRAVPHAPDRRRRVNLDAMSSSPLPPRQVQAGPSEQTVLAVSIGVTLLVAALGIVFGLLSHSFAIVFDGVYSLVDVLMTVVTLLVARLIAAADAGGPQNRRLVEHFSMGFWHLEPMVLACSGLMLTSAVLYALINAVHSFIEGGRVLHFGHAMLYAGVTLVACIVMSVYQLRANRRLKSQLVALDARAWMMSGAITTALLLAFAIGSTLQGTALEHWTPYIDPGVLALVCVLILPLPLGTIRRALADILLVTPQDLRLQVEEVARQVVAEEGFLDFRAYVARVGRGRQIELHFIVPRGQPPRTLESWDQLRDSIGERIGGDPQQRWLTIAFTTDLEWAE</sequence>
<dbReference type="InterPro" id="IPR027469">
    <property type="entry name" value="Cation_efflux_TMD_sf"/>
</dbReference>
<feature type="domain" description="Cation efflux protein transmembrane" evidence="7">
    <location>
        <begin position="43"/>
        <end position="252"/>
    </location>
</feature>
<dbReference type="InterPro" id="IPR050291">
    <property type="entry name" value="CDF_Transporter"/>
</dbReference>
<dbReference type="InterPro" id="IPR058533">
    <property type="entry name" value="Cation_efflux_TM"/>
</dbReference>
<dbReference type="GO" id="GO:0005886">
    <property type="term" value="C:plasma membrane"/>
    <property type="evidence" value="ECO:0007669"/>
    <property type="project" value="TreeGrafter"/>
</dbReference>
<dbReference type="AlphaFoldDB" id="A0A562D905"/>
<comment type="subcellular location">
    <subcellularLocation>
        <location evidence="1">Membrane</location>
        <topology evidence="1">Multi-pass membrane protein</topology>
    </subcellularLocation>
</comment>
<dbReference type="Proteomes" id="UP000321583">
    <property type="component" value="Unassembled WGS sequence"/>
</dbReference>
<evidence type="ECO:0000256" key="4">
    <source>
        <dbReference type="ARBA" id="ARBA00022989"/>
    </source>
</evidence>
<keyword evidence="5 6" id="KW-0472">Membrane</keyword>
<keyword evidence="3 6" id="KW-0812">Transmembrane</keyword>
<accession>A0A562D905</accession>
<keyword evidence="4 6" id="KW-1133">Transmembrane helix</keyword>
<evidence type="ECO:0000256" key="5">
    <source>
        <dbReference type="ARBA" id="ARBA00023136"/>
    </source>
</evidence>